<accession>B0T934</accession>
<evidence type="ECO:0000313" key="4">
    <source>
        <dbReference type="EMBL" id="ABZ74209.1"/>
    </source>
</evidence>
<dbReference type="HOGENOM" id="CLU_089876_3_0_5"/>
<dbReference type="Pfam" id="PF03061">
    <property type="entry name" value="4HBT"/>
    <property type="match status" value="1"/>
</dbReference>
<keyword evidence="2" id="KW-0378">Hydrolase</keyword>
<dbReference type="PANTHER" id="PTHR21660:SF1">
    <property type="entry name" value="ACYL-COENZYME A THIOESTERASE 13"/>
    <property type="match status" value="1"/>
</dbReference>
<dbReference type="CDD" id="cd03443">
    <property type="entry name" value="PaaI_thioesterase"/>
    <property type="match status" value="1"/>
</dbReference>
<evidence type="ECO:0000256" key="1">
    <source>
        <dbReference type="ARBA" id="ARBA00008324"/>
    </source>
</evidence>
<dbReference type="PANTHER" id="PTHR21660">
    <property type="entry name" value="THIOESTERASE SUPERFAMILY MEMBER-RELATED"/>
    <property type="match status" value="1"/>
</dbReference>
<sequence>MGPDQQRIISWRDPAEGRAQAAGWSGLEIMRAIRDGILPPPPMARLIGFACVVAEPGEITMELIPDQSLENLMGLVHGGAAATMLDTAMGAAAHTVLPADKASVTLDLKVNYLRPLTLASGPIRATGKVLNPGRSNIYVEGQVRDGAGRLVAHAVGNFSVVAAPG</sequence>
<dbReference type="InterPro" id="IPR039298">
    <property type="entry name" value="ACOT13"/>
</dbReference>
<geneLocation type="plasmid" evidence="4">
    <name>pCAUL01</name>
</geneLocation>
<comment type="similarity">
    <text evidence="1">Belongs to the thioesterase PaaI family.</text>
</comment>
<dbReference type="Gene3D" id="3.10.129.10">
    <property type="entry name" value="Hotdog Thioesterase"/>
    <property type="match status" value="1"/>
</dbReference>
<protein>
    <submittedName>
        <fullName evidence="4">Thioesterase superfamily protein</fullName>
    </submittedName>
</protein>
<dbReference type="GO" id="GO:0047617">
    <property type="term" value="F:fatty acyl-CoA hydrolase activity"/>
    <property type="evidence" value="ECO:0007669"/>
    <property type="project" value="InterPro"/>
</dbReference>
<gene>
    <name evidence="4" type="ordered locus">Caul_5089</name>
</gene>
<dbReference type="SUPFAM" id="SSF54637">
    <property type="entry name" value="Thioesterase/thiol ester dehydrase-isomerase"/>
    <property type="match status" value="1"/>
</dbReference>
<evidence type="ECO:0000259" key="3">
    <source>
        <dbReference type="Pfam" id="PF03061"/>
    </source>
</evidence>
<dbReference type="InterPro" id="IPR029069">
    <property type="entry name" value="HotDog_dom_sf"/>
</dbReference>
<proteinExistence type="inferred from homology"/>
<dbReference type="InterPro" id="IPR006683">
    <property type="entry name" value="Thioestr_dom"/>
</dbReference>
<feature type="domain" description="Thioesterase" evidence="3">
    <location>
        <begin position="73"/>
        <end position="152"/>
    </location>
</feature>
<dbReference type="KEGG" id="cak:Caul_5089"/>
<evidence type="ECO:0000256" key="2">
    <source>
        <dbReference type="ARBA" id="ARBA00022801"/>
    </source>
</evidence>
<dbReference type="EMBL" id="CP000928">
    <property type="protein sequence ID" value="ABZ74209.1"/>
    <property type="molecule type" value="Genomic_DNA"/>
</dbReference>
<reference evidence="4" key="1">
    <citation type="submission" date="2008-01" db="EMBL/GenBank/DDBJ databases">
        <title>Complete sequence of plasmid1 pCAUL01 of Caulobacter sp. K31.</title>
        <authorList>
            <consortium name="US DOE Joint Genome Institute"/>
            <person name="Copeland A."/>
            <person name="Lucas S."/>
            <person name="Lapidus A."/>
            <person name="Barry K."/>
            <person name="Glavina del Rio T."/>
            <person name="Dalin E."/>
            <person name="Tice H."/>
            <person name="Pitluck S."/>
            <person name="Bruce D."/>
            <person name="Goodwin L."/>
            <person name="Thompson L.S."/>
            <person name="Brettin T."/>
            <person name="Detter J.C."/>
            <person name="Han C."/>
            <person name="Schmutz J."/>
            <person name="Larimer F."/>
            <person name="Land M."/>
            <person name="Hauser L."/>
            <person name="Kyrpides N."/>
            <person name="Kim E."/>
            <person name="Stephens C."/>
            <person name="Richardson P."/>
        </authorList>
    </citation>
    <scope>NUCLEOTIDE SEQUENCE [LARGE SCALE GENOMIC DNA]</scope>
    <source>
        <plasmid evidence="4">K31</plasmid>
        <plasmid evidence="4">pCAUL01</plasmid>
    </source>
</reference>
<dbReference type="OrthoDB" id="9813282at2"/>
<dbReference type="NCBIfam" id="TIGR00369">
    <property type="entry name" value="unchar_dom_1"/>
    <property type="match status" value="1"/>
</dbReference>
<keyword evidence="4" id="KW-0614">Plasmid</keyword>
<name>B0T934_CAUSK</name>
<dbReference type="InterPro" id="IPR003736">
    <property type="entry name" value="PAAI_dom"/>
</dbReference>
<organism evidence="4">
    <name type="scientific">Caulobacter sp. (strain K31)</name>
    <dbReference type="NCBI Taxonomy" id="366602"/>
    <lineage>
        <taxon>Bacteria</taxon>
        <taxon>Pseudomonadati</taxon>
        <taxon>Pseudomonadota</taxon>
        <taxon>Alphaproteobacteria</taxon>
        <taxon>Caulobacterales</taxon>
        <taxon>Caulobacteraceae</taxon>
        <taxon>Caulobacter</taxon>
    </lineage>
</organism>
<dbReference type="AlphaFoldDB" id="B0T934"/>